<reference evidence="3" key="1">
    <citation type="journal article" date="2016" name="Stand. Genomic Sci.">
        <title>Complete genome sequence of Methanospirillum hungatei type strain JF1.</title>
        <authorList>
            <person name="Gunsalus R.P."/>
            <person name="Cook L.E."/>
            <person name="Crable B."/>
            <person name="Rohlin L."/>
            <person name="McDonald E."/>
            <person name="Mouttaki H."/>
            <person name="Sieber J.R."/>
            <person name="Poweleit N."/>
            <person name="Zhou H."/>
            <person name="Lapidus A.L."/>
            <person name="Daligault H.E."/>
            <person name="Land M."/>
            <person name="Gilna P."/>
            <person name="Ivanova N."/>
            <person name="Kyrpides N."/>
            <person name="Culley D.E."/>
            <person name="McInerney M.J."/>
        </authorList>
    </citation>
    <scope>NUCLEOTIDE SEQUENCE [LARGE SCALE GENOMIC DNA]</scope>
    <source>
        <strain evidence="3">ATCC 27890 / DSM 864 / NBRC 100397 / JF-1</strain>
    </source>
</reference>
<dbReference type="InterPro" id="IPR047964">
    <property type="entry name" value="EFR1-like"/>
</dbReference>
<accession>Q2FPM4</accession>
<feature type="transmembrane region" description="Helical" evidence="1">
    <location>
        <begin position="76"/>
        <end position="94"/>
    </location>
</feature>
<evidence type="ECO:0000313" key="2">
    <source>
        <dbReference type="EMBL" id="ABD41007.1"/>
    </source>
</evidence>
<organism evidence="2 3">
    <name type="scientific">Methanospirillum hungatei JF-1 (strain ATCC 27890 / DSM 864 / NBRC 100397 / JF-1)</name>
    <dbReference type="NCBI Taxonomy" id="323259"/>
    <lineage>
        <taxon>Archaea</taxon>
        <taxon>Methanobacteriati</taxon>
        <taxon>Methanobacteriota</taxon>
        <taxon>Stenosarchaea group</taxon>
        <taxon>Methanomicrobia</taxon>
        <taxon>Methanomicrobiales</taxon>
        <taxon>Methanospirillaceae</taxon>
        <taxon>Methanospirillum</taxon>
    </lineage>
</organism>
<name>Q2FPM4_METHJ</name>
<dbReference type="KEGG" id="mhu:Mhun_1264"/>
<evidence type="ECO:0000256" key="1">
    <source>
        <dbReference type="SAM" id="Phobius"/>
    </source>
</evidence>
<gene>
    <name evidence="2" type="ordered locus">Mhun_1264</name>
</gene>
<proteinExistence type="predicted"/>
<protein>
    <recommendedName>
        <fullName evidence="4">Flavodoxin domain-containing protein</fullName>
    </recommendedName>
</protein>
<keyword evidence="3" id="KW-1185">Reference proteome</keyword>
<dbReference type="EnsemblBacteria" id="ABD41007">
    <property type="protein sequence ID" value="ABD41007"/>
    <property type="gene ID" value="Mhun_1264"/>
</dbReference>
<dbReference type="InterPro" id="IPR029039">
    <property type="entry name" value="Flavoprotein-like_sf"/>
</dbReference>
<dbReference type="eggNOG" id="arCOG02449">
    <property type="taxonomic scope" value="Archaea"/>
</dbReference>
<dbReference type="AlphaFoldDB" id="Q2FPM4"/>
<sequence>MTTTLYVFTGTGNSLAAAEFLAQKLGDTVIESIPIRMKKAGVVIPDTNKVGFVFPVNYCGVPFILSEFIPRVSLSHVPYIFAVATAGGIGRYALLQLDKMLKKNGSSLQAGWLVRMVDNYIPYGGAPDEKTQKIFFQMQRACLPTSQTPFRQKRRRCQDFLY</sequence>
<dbReference type="STRING" id="323259.Mhun_1264"/>
<dbReference type="EMBL" id="CP000254">
    <property type="protein sequence ID" value="ABD41007.1"/>
    <property type="molecule type" value="Genomic_DNA"/>
</dbReference>
<keyword evidence="1" id="KW-0472">Membrane</keyword>
<dbReference type="NCBIfam" id="NF038196">
    <property type="entry name" value="ferrodoxin_EFR1"/>
    <property type="match status" value="1"/>
</dbReference>
<evidence type="ECO:0000313" key="3">
    <source>
        <dbReference type="Proteomes" id="UP000001941"/>
    </source>
</evidence>
<keyword evidence="1" id="KW-0812">Transmembrane</keyword>
<evidence type="ECO:0008006" key="4">
    <source>
        <dbReference type="Google" id="ProtNLM"/>
    </source>
</evidence>
<dbReference type="OrthoDB" id="2837at2157"/>
<dbReference type="SUPFAM" id="SSF52218">
    <property type="entry name" value="Flavoproteins"/>
    <property type="match status" value="1"/>
</dbReference>
<dbReference type="Proteomes" id="UP000001941">
    <property type="component" value="Chromosome"/>
</dbReference>
<keyword evidence="1" id="KW-1133">Transmembrane helix</keyword>
<dbReference type="InParanoid" id="Q2FPM4"/>
<dbReference type="HOGENOM" id="CLU_1631658_0_0_2"/>